<dbReference type="SUPFAM" id="SSF52833">
    <property type="entry name" value="Thioredoxin-like"/>
    <property type="match status" value="1"/>
</dbReference>
<proteinExistence type="predicted"/>
<evidence type="ECO:0000313" key="3">
    <source>
        <dbReference type="Proteomes" id="UP000230447"/>
    </source>
</evidence>
<dbReference type="PROSITE" id="PS51354">
    <property type="entry name" value="GLUTAREDOXIN_2"/>
    <property type="match status" value="1"/>
</dbReference>
<dbReference type="PANTHER" id="PTHR34386:SF1">
    <property type="entry name" value="GLUTAREDOXIN-LIKE PROTEIN NRDH"/>
    <property type="match status" value="1"/>
</dbReference>
<evidence type="ECO:0000259" key="1">
    <source>
        <dbReference type="Pfam" id="PF00462"/>
    </source>
</evidence>
<dbReference type="Proteomes" id="UP000230447">
    <property type="component" value="Unassembled WGS sequence"/>
</dbReference>
<dbReference type="CDD" id="cd02976">
    <property type="entry name" value="NrdH"/>
    <property type="match status" value="1"/>
</dbReference>
<evidence type="ECO:0000313" key="2">
    <source>
        <dbReference type="EMBL" id="PIP31807.1"/>
    </source>
</evidence>
<organism evidence="2 3">
    <name type="scientific">bacterium (Candidatus Gribaldobacteria) CG23_combo_of_CG06-09_8_20_14_all_37_87_8</name>
    <dbReference type="NCBI Taxonomy" id="2014278"/>
    <lineage>
        <taxon>Bacteria</taxon>
        <taxon>Candidatus Gribaldobacteria</taxon>
    </lineage>
</organism>
<dbReference type="InterPro" id="IPR002109">
    <property type="entry name" value="Glutaredoxin"/>
</dbReference>
<name>A0A2G9ZF69_9BACT</name>
<dbReference type="AlphaFoldDB" id="A0A2G9ZF69"/>
<comment type="caution">
    <text evidence="2">The sequence shown here is derived from an EMBL/GenBank/DDBJ whole genome shotgun (WGS) entry which is preliminary data.</text>
</comment>
<dbReference type="GO" id="GO:0045454">
    <property type="term" value="P:cell redox homeostasis"/>
    <property type="evidence" value="ECO:0007669"/>
    <property type="project" value="TreeGrafter"/>
</dbReference>
<accession>A0A2G9ZF69</accession>
<dbReference type="EMBL" id="PCSB01000031">
    <property type="protein sequence ID" value="PIP31807.1"/>
    <property type="molecule type" value="Genomic_DNA"/>
</dbReference>
<dbReference type="Pfam" id="PF00462">
    <property type="entry name" value="Glutaredoxin"/>
    <property type="match status" value="1"/>
</dbReference>
<dbReference type="PANTHER" id="PTHR34386">
    <property type="entry name" value="GLUTAREDOXIN"/>
    <property type="match status" value="1"/>
</dbReference>
<dbReference type="GO" id="GO:0009055">
    <property type="term" value="F:electron transfer activity"/>
    <property type="evidence" value="ECO:0007669"/>
    <property type="project" value="TreeGrafter"/>
</dbReference>
<dbReference type="InterPro" id="IPR036249">
    <property type="entry name" value="Thioredoxin-like_sf"/>
</dbReference>
<feature type="domain" description="Glutaredoxin" evidence="1">
    <location>
        <begin position="4"/>
        <end position="62"/>
    </location>
</feature>
<sequence length="79" mass="9056">MKIRIFSTPFCPYCVALKSYLDDNNIIYEYLDVSDNIPAQKEMIEKTNQIGVPVMNIGDEWIIGFDKAKIAQILGIKEK</sequence>
<gene>
    <name evidence="2" type="ORF">COX24_01605</name>
</gene>
<protein>
    <submittedName>
        <fullName evidence="2">NrdH-redoxin</fullName>
    </submittedName>
</protein>
<dbReference type="Gene3D" id="3.40.30.10">
    <property type="entry name" value="Glutaredoxin"/>
    <property type="match status" value="1"/>
</dbReference>
<dbReference type="InterPro" id="IPR051548">
    <property type="entry name" value="Grx-like_ET"/>
</dbReference>
<reference evidence="2 3" key="1">
    <citation type="submission" date="2017-09" db="EMBL/GenBank/DDBJ databases">
        <title>Depth-based differentiation of microbial function through sediment-hosted aquifers and enrichment of novel symbionts in the deep terrestrial subsurface.</title>
        <authorList>
            <person name="Probst A.J."/>
            <person name="Ladd B."/>
            <person name="Jarett J.K."/>
            <person name="Geller-Mcgrath D.E."/>
            <person name="Sieber C.M."/>
            <person name="Emerson J.B."/>
            <person name="Anantharaman K."/>
            <person name="Thomas B.C."/>
            <person name="Malmstrom R."/>
            <person name="Stieglmeier M."/>
            <person name="Klingl A."/>
            <person name="Woyke T."/>
            <person name="Ryan C.M."/>
            <person name="Banfield J.F."/>
        </authorList>
    </citation>
    <scope>NUCLEOTIDE SEQUENCE [LARGE SCALE GENOMIC DNA]</scope>
    <source>
        <strain evidence="2">CG23_combo_of_CG06-09_8_20_14_all_37_87_8</strain>
    </source>
</reference>